<feature type="transmembrane region" description="Helical" evidence="13">
    <location>
        <begin position="311"/>
        <end position="338"/>
    </location>
</feature>
<evidence type="ECO:0000313" key="16">
    <source>
        <dbReference type="Proteomes" id="UP001058974"/>
    </source>
</evidence>
<evidence type="ECO:0000256" key="13">
    <source>
        <dbReference type="SAM" id="Phobius"/>
    </source>
</evidence>
<reference evidence="15 16" key="1">
    <citation type="journal article" date="2022" name="Nat. Genet.">
        <title>Improved pea reference genome and pan-genome highlight genomic features and evolutionary characteristics.</title>
        <authorList>
            <person name="Yang T."/>
            <person name="Liu R."/>
            <person name="Luo Y."/>
            <person name="Hu S."/>
            <person name="Wang D."/>
            <person name="Wang C."/>
            <person name="Pandey M.K."/>
            <person name="Ge S."/>
            <person name="Xu Q."/>
            <person name="Li N."/>
            <person name="Li G."/>
            <person name="Huang Y."/>
            <person name="Saxena R.K."/>
            <person name="Ji Y."/>
            <person name="Li M."/>
            <person name="Yan X."/>
            <person name="He Y."/>
            <person name="Liu Y."/>
            <person name="Wang X."/>
            <person name="Xiang C."/>
            <person name="Varshney R.K."/>
            <person name="Ding H."/>
            <person name="Gao S."/>
            <person name="Zong X."/>
        </authorList>
    </citation>
    <scope>NUCLEOTIDE SEQUENCE [LARGE SCALE GENOMIC DNA]</scope>
    <source>
        <strain evidence="15 16">cv. Zhongwan 6</strain>
    </source>
</reference>
<evidence type="ECO:0000256" key="6">
    <source>
        <dbReference type="ARBA" id="ARBA00022777"/>
    </source>
</evidence>
<dbReference type="Gene3D" id="3.30.200.20">
    <property type="entry name" value="Phosphorylase Kinase, domain 1"/>
    <property type="match status" value="1"/>
</dbReference>
<keyword evidence="6" id="KW-0418">Kinase</keyword>
<comment type="catalytic activity">
    <reaction evidence="9">
        <text>L-threonyl-[protein] + ATP = O-phospho-L-threonyl-[protein] + ADP + H(+)</text>
        <dbReference type="Rhea" id="RHEA:46608"/>
        <dbReference type="Rhea" id="RHEA-COMP:11060"/>
        <dbReference type="Rhea" id="RHEA-COMP:11605"/>
        <dbReference type="ChEBI" id="CHEBI:15378"/>
        <dbReference type="ChEBI" id="CHEBI:30013"/>
        <dbReference type="ChEBI" id="CHEBI:30616"/>
        <dbReference type="ChEBI" id="CHEBI:61977"/>
        <dbReference type="ChEBI" id="CHEBI:456216"/>
        <dbReference type="EC" id="2.7.11.1"/>
    </reaction>
</comment>
<dbReference type="InterPro" id="IPR032872">
    <property type="entry name" value="WAK_assoc_C"/>
</dbReference>
<evidence type="ECO:0000256" key="10">
    <source>
        <dbReference type="ARBA" id="ARBA00048679"/>
    </source>
</evidence>
<dbReference type="FunFam" id="1.10.510.10:FF:000095">
    <property type="entry name" value="protein STRUBBELIG-RECEPTOR FAMILY 8"/>
    <property type="match status" value="1"/>
</dbReference>
<keyword evidence="13" id="KW-0472">Membrane</keyword>
<dbReference type="Gramene" id="Psat01G0095100-T1">
    <property type="protein sequence ID" value="KAI5441696.1"/>
    <property type="gene ID" value="KIW84_010951"/>
</dbReference>
<dbReference type="PANTHER" id="PTHR46008:SF20">
    <property type="entry name" value="PROTEIN KINASE DOMAIN-CONTAINING PROTEIN"/>
    <property type="match status" value="1"/>
</dbReference>
<dbReference type="SMART" id="SM00220">
    <property type="entry name" value="S_TKc"/>
    <property type="match status" value="1"/>
</dbReference>
<dbReference type="Pfam" id="PF13947">
    <property type="entry name" value="GUB_WAK_bind"/>
    <property type="match status" value="1"/>
</dbReference>
<dbReference type="SUPFAM" id="SSF56112">
    <property type="entry name" value="Protein kinase-like (PK-like)"/>
    <property type="match status" value="1"/>
</dbReference>
<dbReference type="Proteomes" id="UP001058974">
    <property type="component" value="Chromosome 1"/>
</dbReference>
<protein>
    <recommendedName>
        <fullName evidence="2">non-specific serine/threonine protein kinase</fullName>
        <ecNumber evidence="2">2.7.11.1</ecNumber>
    </recommendedName>
</protein>
<accession>A0A9D5BEJ5</accession>
<evidence type="ECO:0000256" key="4">
    <source>
        <dbReference type="ARBA" id="ARBA00022729"/>
    </source>
</evidence>
<evidence type="ECO:0000256" key="11">
    <source>
        <dbReference type="PROSITE-ProRule" id="PRU10141"/>
    </source>
</evidence>
<evidence type="ECO:0000256" key="3">
    <source>
        <dbReference type="ARBA" id="ARBA00022679"/>
    </source>
</evidence>
<dbReference type="Gene3D" id="1.10.510.10">
    <property type="entry name" value="Transferase(Phosphotransferase) domain 1"/>
    <property type="match status" value="1"/>
</dbReference>
<evidence type="ECO:0000256" key="8">
    <source>
        <dbReference type="ARBA" id="ARBA00023180"/>
    </source>
</evidence>
<name>A0A9D5BEJ5_PEA</name>
<dbReference type="InterPro" id="IPR011009">
    <property type="entry name" value="Kinase-like_dom_sf"/>
</dbReference>
<dbReference type="InterPro" id="IPR008271">
    <property type="entry name" value="Ser/Thr_kinase_AS"/>
</dbReference>
<dbReference type="AlphaFoldDB" id="A0A9D5BEJ5"/>
<comment type="subcellular location">
    <subcellularLocation>
        <location evidence="1">Membrane</location>
        <topology evidence="1">Single-pass membrane protein</topology>
    </subcellularLocation>
</comment>
<keyword evidence="7 11" id="KW-0067">ATP-binding</keyword>
<gene>
    <name evidence="15" type="ORF">KIW84_010951</name>
</gene>
<dbReference type="PROSITE" id="PS00107">
    <property type="entry name" value="PROTEIN_KINASE_ATP"/>
    <property type="match status" value="1"/>
</dbReference>
<dbReference type="PROSITE" id="PS50011">
    <property type="entry name" value="PROTEIN_KINASE_DOM"/>
    <property type="match status" value="1"/>
</dbReference>
<dbReference type="Pfam" id="PF14380">
    <property type="entry name" value="WAK_assoc"/>
    <property type="match status" value="1"/>
</dbReference>
<keyword evidence="13" id="KW-1133">Transmembrane helix</keyword>
<keyword evidence="5 11" id="KW-0547">Nucleotide-binding</keyword>
<evidence type="ECO:0000256" key="12">
    <source>
        <dbReference type="SAM" id="MobiDB-lite"/>
    </source>
</evidence>
<dbReference type="PROSITE" id="PS00108">
    <property type="entry name" value="PROTEIN_KINASE_ST"/>
    <property type="match status" value="1"/>
</dbReference>
<evidence type="ECO:0000256" key="5">
    <source>
        <dbReference type="ARBA" id="ARBA00022741"/>
    </source>
</evidence>
<dbReference type="GO" id="GO:0004674">
    <property type="term" value="F:protein serine/threonine kinase activity"/>
    <property type="evidence" value="ECO:0007669"/>
    <property type="project" value="UniProtKB-EC"/>
</dbReference>
<dbReference type="GO" id="GO:0005524">
    <property type="term" value="F:ATP binding"/>
    <property type="evidence" value="ECO:0007669"/>
    <property type="project" value="UniProtKB-UniRule"/>
</dbReference>
<feature type="transmembrane region" description="Helical" evidence="13">
    <location>
        <begin position="28"/>
        <end position="47"/>
    </location>
</feature>
<keyword evidence="8" id="KW-0325">Glycoprotein</keyword>
<keyword evidence="13" id="KW-0812">Transmembrane</keyword>
<feature type="binding site" evidence="11">
    <location>
        <position position="415"/>
    </location>
    <ligand>
        <name>ATP</name>
        <dbReference type="ChEBI" id="CHEBI:30616"/>
    </ligand>
</feature>
<dbReference type="EMBL" id="JAMSHJ010000001">
    <property type="protein sequence ID" value="KAI5441696.1"/>
    <property type="molecule type" value="Genomic_DNA"/>
</dbReference>
<dbReference type="InterPro" id="IPR000719">
    <property type="entry name" value="Prot_kinase_dom"/>
</dbReference>
<evidence type="ECO:0000259" key="14">
    <source>
        <dbReference type="PROSITE" id="PS50011"/>
    </source>
</evidence>
<dbReference type="GO" id="GO:0016020">
    <property type="term" value="C:membrane"/>
    <property type="evidence" value="ECO:0007669"/>
    <property type="project" value="UniProtKB-SubCell"/>
</dbReference>
<proteinExistence type="predicted"/>
<dbReference type="PANTHER" id="PTHR46008">
    <property type="entry name" value="LEAF RUST 10 DISEASE-RESISTANCE LOCUS RECEPTOR-LIKE PROTEIN KINASE-LIKE 1.4"/>
    <property type="match status" value="1"/>
</dbReference>
<dbReference type="GO" id="GO:0030247">
    <property type="term" value="F:polysaccharide binding"/>
    <property type="evidence" value="ECO:0007669"/>
    <property type="project" value="InterPro"/>
</dbReference>
<feature type="domain" description="Protein kinase" evidence="14">
    <location>
        <begin position="387"/>
        <end position="662"/>
    </location>
</feature>
<evidence type="ECO:0000313" key="15">
    <source>
        <dbReference type="EMBL" id="KAI5441696.1"/>
    </source>
</evidence>
<comment type="caution">
    <text evidence="15">The sequence shown here is derived from an EMBL/GenBank/DDBJ whole genome shotgun (WGS) entry which is preliminary data.</text>
</comment>
<evidence type="ECO:0000256" key="2">
    <source>
        <dbReference type="ARBA" id="ARBA00012513"/>
    </source>
</evidence>
<dbReference type="Pfam" id="PF00069">
    <property type="entry name" value="Pkinase"/>
    <property type="match status" value="1"/>
</dbReference>
<keyword evidence="3" id="KW-0808">Transferase</keyword>
<dbReference type="EC" id="2.7.11.1" evidence="2"/>
<dbReference type="InterPro" id="IPR025287">
    <property type="entry name" value="WAK_GUB"/>
</dbReference>
<feature type="region of interest" description="Disordered" evidence="12">
    <location>
        <begin position="670"/>
        <end position="699"/>
    </location>
</feature>
<evidence type="ECO:0000256" key="1">
    <source>
        <dbReference type="ARBA" id="ARBA00004167"/>
    </source>
</evidence>
<keyword evidence="16" id="KW-1185">Reference proteome</keyword>
<organism evidence="15 16">
    <name type="scientific">Pisum sativum</name>
    <name type="common">Garden pea</name>
    <name type="synonym">Lathyrus oleraceus</name>
    <dbReference type="NCBI Taxonomy" id="3888"/>
    <lineage>
        <taxon>Eukaryota</taxon>
        <taxon>Viridiplantae</taxon>
        <taxon>Streptophyta</taxon>
        <taxon>Embryophyta</taxon>
        <taxon>Tracheophyta</taxon>
        <taxon>Spermatophyta</taxon>
        <taxon>Magnoliopsida</taxon>
        <taxon>eudicotyledons</taxon>
        <taxon>Gunneridae</taxon>
        <taxon>Pentapetalae</taxon>
        <taxon>rosids</taxon>
        <taxon>fabids</taxon>
        <taxon>Fabales</taxon>
        <taxon>Fabaceae</taxon>
        <taxon>Papilionoideae</taxon>
        <taxon>50 kb inversion clade</taxon>
        <taxon>NPAAA clade</taxon>
        <taxon>Hologalegina</taxon>
        <taxon>IRL clade</taxon>
        <taxon>Fabeae</taxon>
        <taxon>Lathyrus</taxon>
    </lineage>
</organism>
<evidence type="ECO:0000256" key="7">
    <source>
        <dbReference type="ARBA" id="ARBA00022840"/>
    </source>
</evidence>
<evidence type="ECO:0000256" key="9">
    <source>
        <dbReference type="ARBA" id="ARBA00047899"/>
    </source>
</evidence>
<comment type="catalytic activity">
    <reaction evidence="10">
        <text>L-seryl-[protein] + ATP = O-phospho-L-seryl-[protein] + ADP + H(+)</text>
        <dbReference type="Rhea" id="RHEA:17989"/>
        <dbReference type="Rhea" id="RHEA-COMP:9863"/>
        <dbReference type="Rhea" id="RHEA-COMP:11604"/>
        <dbReference type="ChEBI" id="CHEBI:15378"/>
        <dbReference type="ChEBI" id="CHEBI:29999"/>
        <dbReference type="ChEBI" id="CHEBI:30616"/>
        <dbReference type="ChEBI" id="CHEBI:83421"/>
        <dbReference type="ChEBI" id="CHEBI:456216"/>
        <dbReference type="EC" id="2.7.11.1"/>
    </reaction>
</comment>
<feature type="compositionally biased region" description="Polar residues" evidence="12">
    <location>
        <begin position="686"/>
        <end position="699"/>
    </location>
</feature>
<sequence length="699" mass="79748">MQLNFRLQDTGSNYTKVNMNKYSSQISLTFYFINTFLLFPLLLSQFYGTADEMYTSCEPFNCGNFVNITYPFWNYNTQPSYCGHPKFMLDCQDGSLTMEIKYQKFHILRIDQASQILRIAREDIWDFISGDIELCPKHYTNVDIDFHFFNYTSNNKMYIMLYECGPLPDSYYSPSNQDNFEVTSCDIEGKIQIIYIVSSAKLTDFSVMKCKNSITVPGKTNSLKNNSGVAKSVLDDGFEVRWNGVGDDTCHNCIKHGGRCGYKRAENAVMCLSKDPKGKWNWKMKLTAGNKFNSLYISSFSRCTSYTQYNYLYFLFFMKGVISSVLATLVILASIYIYRRRSNNSHVESYIQSPSISLQPSKRISKSKNFGVEHFVFEDLDVATEYFSIDNRLGDGGSAEVFYGKLLDGRQVAVKRLFEYSINKEKQFLNEVEILARVVHPNLVLLYGCTSLISREAMIVYEYVSNGSLYDHLHGNKATSEKLPWNIRMRIAVETADALNYLHASNIVHRDIKSSNILLNAECHVKVADFGLSRIFPIDKSRVLTTPKGTSGYLDPEYNKTQELTYKSDVFSFGVVLIELITCLRAYDISRKKEDVVLYEMAMNKFQNQTLTDIMDHTLDFNSDSKENQMINGVAELAFRCLQISSHMRPTMEDVLQNLVNIQGVNEIQPEAASSSNPDGEIKLVNNASSSTKQKNASV</sequence>
<keyword evidence="4" id="KW-0732">Signal</keyword>
<dbReference type="InterPro" id="IPR017441">
    <property type="entry name" value="Protein_kinase_ATP_BS"/>
</dbReference>